<protein>
    <submittedName>
        <fullName evidence="2">HKR1-like protein</fullName>
    </submittedName>
</protein>
<accession>A0ABY7DSP2</accession>
<evidence type="ECO:0000313" key="3">
    <source>
        <dbReference type="Proteomes" id="UP001164746"/>
    </source>
</evidence>
<dbReference type="EMBL" id="CP111014">
    <property type="protein sequence ID" value="WAR00727.1"/>
    <property type="molecule type" value="Genomic_DNA"/>
</dbReference>
<evidence type="ECO:0000313" key="2">
    <source>
        <dbReference type="EMBL" id="WAR00727.1"/>
    </source>
</evidence>
<evidence type="ECO:0000256" key="1">
    <source>
        <dbReference type="SAM" id="MobiDB-lite"/>
    </source>
</evidence>
<dbReference type="Proteomes" id="UP001164746">
    <property type="component" value="Chromosome 3"/>
</dbReference>
<reference evidence="2" key="1">
    <citation type="submission" date="2022-11" db="EMBL/GenBank/DDBJ databases">
        <title>Centuries of genome instability and evolution in soft-shell clam transmissible cancer (bioRxiv).</title>
        <authorList>
            <person name="Hart S.F.M."/>
            <person name="Yonemitsu M.A."/>
            <person name="Giersch R.M."/>
            <person name="Beal B.F."/>
            <person name="Arriagada G."/>
            <person name="Davis B.W."/>
            <person name="Ostrander E.A."/>
            <person name="Goff S.P."/>
            <person name="Metzger M.J."/>
        </authorList>
    </citation>
    <scope>NUCLEOTIDE SEQUENCE</scope>
    <source>
        <strain evidence="2">MELC-2E11</strain>
        <tissue evidence="2">Siphon/mantle</tissue>
    </source>
</reference>
<feature type="region of interest" description="Disordered" evidence="1">
    <location>
        <begin position="99"/>
        <end position="158"/>
    </location>
</feature>
<dbReference type="Gene3D" id="3.60.10.10">
    <property type="entry name" value="Endonuclease/exonuclease/phosphatase"/>
    <property type="match status" value="1"/>
</dbReference>
<organism evidence="2 3">
    <name type="scientific">Mya arenaria</name>
    <name type="common">Soft-shell clam</name>
    <dbReference type="NCBI Taxonomy" id="6604"/>
    <lineage>
        <taxon>Eukaryota</taxon>
        <taxon>Metazoa</taxon>
        <taxon>Spiralia</taxon>
        <taxon>Lophotrochozoa</taxon>
        <taxon>Mollusca</taxon>
        <taxon>Bivalvia</taxon>
        <taxon>Autobranchia</taxon>
        <taxon>Heteroconchia</taxon>
        <taxon>Euheterodonta</taxon>
        <taxon>Imparidentia</taxon>
        <taxon>Neoheterodontei</taxon>
        <taxon>Myida</taxon>
        <taxon>Myoidea</taxon>
        <taxon>Myidae</taxon>
        <taxon>Mya</taxon>
    </lineage>
</organism>
<keyword evidence="3" id="KW-1185">Reference proteome</keyword>
<feature type="region of interest" description="Disordered" evidence="1">
    <location>
        <begin position="1"/>
        <end position="82"/>
    </location>
</feature>
<feature type="compositionally biased region" description="Polar residues" evidence="1">
    <location>
        <begin position="1"/>
        <end position="11"/>
    </location>
</feature>
<proteinExistence type="predicted"/>
<name>A0ABY7DSP2_MYAAR</name>
<gene>
    <name evidence="2" type="ORF">MAR_025099</name>
</gene>
<feature type="region of interest" description="Disordered" evidence="1">
    <location>
        <begin position="412"/>
        <end position="492"/>
    </location>
</feature>
<sequence>MDEAENSSGSSPVVMDEAENSSGSSPVVMDEAENRSGSSPVVMDEAESSSGSSPVVMDEAENSSGSSPVVMTEAENRSGSSPVGSCLCLCASVMDEAESSSGSSPVVMDEAENSSGSSPVVMTEAENRSGSSPVVMDEAESRSGSSPVVMDEAEGSSGSSPVGSCLCLCVSVMDEAESSSGSSPVVMDEGEGSGGSNRVGSCLCSCVSVMDEVESSSGSNCVVMDEAESSGGSSPHACDLINDPTVQQMAVLCCTETKVKRCRKQTLIPGYKMILDNRKHGLAIFVKEELVFSTLDFLLEESDIEILGIALHLDNLVYKVIVGYKPPTYPVESRAIYTLCSILTVLVVTVAPLQIQYSSSLIGYNSVNIEFESSKTELCLGTDYVLTDGLPSEGPESPHTHANPMFSMETEADATLPPYGSPGKGVPNGHNGDIQDDSPIRSSSNHSERGVVFTTPGTGESVDVHDTRKRHKSDGAHPNASSSKTLLDPSNLHESGTTLIYSKHEKVPLKDFSNEVRAHMDIKRFLNNTVLLLDLTEVSLDGIIDEILHKLLDASESKVSFDQARSALFTHDNGE</sequence>
<dbReference type="InterPro" id="IPR036691">
    <property type="entry name" value="Endo/exonu/phosph_ase_sf"/>
</dbReference>